<feature type="transmembrane region" description="Helical" evidence="6">
    <location>
        <begin position="382"/>
        <end position="401"/>
    </location>
</feature>
<feature type="transmembrane region" description="Helical" evidence="6">
    <location>
        <begin position="163"/>
        <end position="183"/>
    </location>
</feature>
<keyword evidence="8" id="KW-1185">Reference proteome</keyword>
<dbReference type="EMBL" id="CP061539">
    <property type="protein sequence ID" value="QNV38905.1"/>
    <property type="molecule type" value="Genomic_DNA"/>
</dbReference>
<organism evidence="7 8">
    <name type="scientific">Rothia terrae</name>
    <dbReference type="NCBI Taxonomy" id="396015"/>
    <lineage>
        <taxon>Bacteria</taxon>
        <taxon>Bacillati</taxon>
        <taxon>Actinomycetota</taxon>
        <taxon>Actinomycetes</taxon>
        <taxon>Micrococcales</taxon>
        <taxon>Micrococcaceae</taxon>
        <taxon>Rothia</taxon>
    </lineage>
</organism>
<name>A0A7H2BGV9_9MICC</name>
<keyword evidence="5 6" id="KW-0472">Membrane</keyword>
<evidence type="ECO:0000256" key="2">
    <source>
        <dbReference type="ARBA" id="ARBA00022475"/>
    </source>
</evidence>
<sequence length="475" mass="50242">MYGAIAAFAAQLIVANGFGAEGSGTFFQVMALFTVGTSLSVFGADTGLVRTVSAQVALGRNSAVPRLIRFATIPSVIIAFVVTSAALIYALPMVTPGMSDTYRAVLFASVPFLVASALMTLCFGVLRGQHQVVTFTALQNVVLPTIRVLAVIAVVAASAGVVYLALAWSTPIILVLLIAIWLVKKHMPTGPDTVAADAPAAETSKSFWIFSSARGVATIVESILEWIDVMLITAFMGVAAGGIYGAVNRYVRVGAMVEHTARMVTGPSISAALATNNLDRARSIFLNTTRALVAVAWPFYLTMMFFGPALLSFFGKEFTQAAPIFWIICSAMMLAAAAGGVQSVLLMSGKSRWQLYNKLSSLAVAVVLNLTLIPLWGLAGAATAWAAAVLTDTVLAAYQVFKYVGIRAKVSELAPSALLSLGVVGLGGWLVSMFFGQELLGLIIHVCVVLVLYAVLIVVFRKSLGIDKFLRARKK</sequence>
<dbReference type="PANTHER" id="PTHR30250:SF11">
    <property type="entry name" value="O-ANTIGEN TRANSPORTER-RELATED"/>
    <property type="match status" value="1"/>
</dbReference>
<feature type="transmembrane region" description="Helical" evidence="6">
    <location>
        <begin position="359"/>
        <end position="376"/>
    </location>
</feature>
<evidence type="ECO:0000313" key="8">
    <source>
        <dbReference type="Proteomes" id="UP000516404"/>
    </source>
</evidence>
<evidence type="ECO:0000256" key="1">
    <source>
        <dbReference type="ARBA" id="ARBA00004651"/>
    </source>
</evidence>
<feature type="transmembrane region" description="Helical" evidence="6">
    <location>
        <begin position="70"/>
        <end position="92"/>
    </location>
</feature>
<evidence type="ECO:0000256" key="5">
    <source>
        <dbReference type="ARBA" id="ARBA00023136"/>
    </source>
</evidence>
<evidence type="ECO:0000256" key="4">
    <source>
        <dbReference type="ARBA" id="ARBA00022989"/>
    </source>
</evidence>
<dbReference type="AlphaFoldDB" id="A0A7H2BGV9"/>
<dbReference type="Proteomes" id="UP000516404">
    <property type="component" value="Chromosome"/>
</dbReference>
<dbReference type="PANTHER" id="PTHR30250">
    <property type="entry name" value="PST FAMILY PREDICTED COLANIC ACID TRANSPORTER"/>
    <property type="match status" value="1"/>
</dbReference>
<protein>
    <submittedName>
        <fullName evidence="7">Polysaccharide biosynthesis protein</fullName>
    </submittedName>
</protein>
<evidence type="ECO:0000313" key="7">
    <source>
        <dbReference type="EMBL" id="QNV38905.1"/>
    </source>
</evidence>
<comment type="subcellular location">
    <subcellularLocation>
        <location evidence="1">Cell membrane</location>
        <topology evidence="1">Multi-pass membrane protein</topology>
    </subcellularLocation>
</comment>
<accession>A0A7H2BGV9</accession>
<dbReference type="KEGG" id="rter:IDM49_08755"/>
<feature type="transmembrane region" description="Helical" evidence="6">
    <location>
        <begin position="291"/>
        <end position="311"/>
    </location>
</feature>
<evidence type="ECO:0000256" key="3">
    <source>
        <dbReference type="ARBA" id="ARBA00022692"/>
    </source>
</evidence>
<keyword evidence="3 6" id="KW-0812">Transmembrane</keyword>
<dbReference type="InterPro" id="IPR002797">
    <property type="entry name" value="Polysacc_synth"/>
</dbReference>
<feature type="transmembrane region" description="Helical" evidence="6">
    <location>
        <begin position="323"/>
        <end position="347"/>
    </location>
</feature>
<feature type="transmembrane region" description="Helical" evidence="6">
    <location>
        <begin position="442"/>
        <end position="460"/>
    </location>
</feature>
<proteinExistence type="predicted"/>
<feature type="transmembrane region" description="Helical" evidence="6">
    <location>
        <begin position="413"/>
        <end position="436"/>
    </location>
</feature>
<reference evidence="7 8" key="1">
    <citation type="submission" date="2020-09" db="EMBL/GenBank/DDBJ databases">
        <title>Investigation of environmental microbes.</title>
        <authorList>
            <person name="Ou Y."/>
            <person name="Kang Q."/>
        </authorList>
    </citation>
    <scope>NUCLEOTIDE SEQUENCE [LARGE SCALE GENOMIC DNA]</scope>
    <source>
        <strain evidence="7 8">KJZ-14</strain>
    </source>
</reference>
<dbReference type="GO" id="GO:0005886">
    <property type="term" value="C:plasma membrane"/>
    <property type="evidence" value="ECO:0007669"/>
    <property type="project" value="UniProtKB-SubCell"/>
</dbReference>
<feature type="transmembrane region" description="Helical" evidence="6">
    <location>
        <begin position="104"/>
        <end position="126"/>
    </location>
</feature>
<gene>
    <name evidence="7" type="ORF">IDM49_08755</name>
</gene>
<evidence type="ECO:0000256" key="6">
    <source>
        <dbReference type="SAM" id="Phobius"/>
    </source>
</evidence>
<dbReference type="InterPro" id="IPR050833">
    <property type="entry name" value="Poly_Biosynth_Transport"/>
</dbReference>
<feature type="transmembrane region" description="Helical" evidence="6">
    <location>
        <begin position="138"/>
        <end position="157"/>
    </location>
</feature>
<dbReference type="Pfam" id="PF01943">
    <property type="entry name" value="Polysacc_synt"/>
    <property type="match status" value="1"/>
</dbReference>
<keyword evidence="4 6" id="KW-1133">Transmembrane helix</keyword>
<keyword evidence="2" id="KW-1003">Cell membrane</keyword>